<reference evidence="18 19" key="1">
    <citation type="submission" date="2020-05" db="EMBL/GenBank/DDBJ databases">
        <title>Thiomicrorhabdus sediminis sp.nov. and Thiomicrorhabdus xiamenensis sp.nov., novel sulfur-oxidizing bacteria isolated from coastal sediment.</title>
        <authorList>
            <person name="Liu X."/>
        </authorList>
    </citation>
    <scope>NUCLEOTIDE SEQUENCE [LARGE SCALE GENOMIC DNA]</scope>
    <source>
        <strain evidence="18 19">G2</strain>
    </source>
</reference>
<dbReference type="Gene3D" id="3.30.1330.140">
    <property type="entry name" value="Carboxysome Shell Carbonic Anhydrase, C-terminal domain"/>
    <property type="match status" value="1"/>
</dbReference>
<accession>A0A7D4T212</accession>
<dbReference type="Pfam" id="PF20687">
    <property type="entry name" value="CsoSCA_N"/>
    <property type="match status" value="1"/>
</dbReference>
<dbReference type="Proteomes" id="UP000504724">
    <property type="component" value="Chromosome"/>
</dbReference>
<feature type="domain" description="Carboxysome Shell Carbonic Anhydrase N-terminal" evidence="17">
    <location>
        <begin position="59"/>
        <end position="153"/>
    </location>
</feature>
<evidence type="ECO:0000256" key="10">
    <source>
        <dbReference type="ARBA" id="ARBA00024121"/>
    </source>
</evidence>
<evidence type="ECO:0000256" key="12">
    <source>
        <dbReference type="ARBA" id="ARBA00048348"/>
    </source>
</evidence>
<evidence type="ECO:0000259" key="15">
    <source>
        <dbReference type="Pfam" id="PF08936"/>
    </source>
</evidence>
<dbReference type="NCBIfam" id="TIGR02701">
    <property type="entry name" value="shell_carb_anhy"/>
    <property type="match status" value="1"/>
</dbReference>
<dbReference type="InterPro" id="IPR048619">
    <property type="entry name" value="CsoSCA_N"/>
</dbReference>
<comment type="similarity">
    <text evidence="9">Belongs to the beta-class carbonic anhydrase family. CsoSCA subfamily.</text>
</comment>
<evidence type="ECO:0000256" key="8">
    <source>
        <dbReference type="ARBA" id="ARBA00023669"/>
    </source>
</evidence>
<dbReference type="GO" id="GO:0031470">
    <property type="term" value="C:carboxysome"/>
    <property type="evidence" value="ECO:0007669"/>
    <property type="project" value="UniProtKB-SubCell"/>
</dbReference>
<dbReference type="GO" id="GO:0015977">
    <property type="term" value="P:carbon fixation"/>
    <property type="evidence" value="ECO:0007669"/>
    <property type="project" value="UniProtKB-UniRule"/>
</dbReference>
<dbReference type="EMBL" id="CP054020">
    <property type="protein sequence ID" value="QKI90005.1"/>
    <property type="molecule type" value="Genomic_DNA"/>
</dbReference>
<dbReference type="GO" id="GO:0004089">
    <property type="term" value="F:carbonate dehydratase activity"/>
    <property type="evidence" value="ECO:0007669"/>
    <property type="project" value="UniProtKB-UniRule"/>
</dbReference>
<evidence type="ECO:0000256" key="11">
    <source>
        <dbReference type="ARBA" id="ARBA00024446"/>
    </source>
</evidence>
<evidence type="ECO:0000256" key="2">
    <source>
        <dbReference type="ARBA" id="ARBA00012925"/>
    </source>
</evidence>
<keyword evidence="8" id="KW-1282">Carboxysome</keyword>
<feature type="domain" description="Carboxysome Shell Carbonic Anhydrase catalytic" evidence="16">
    <location>
        <begin position="166"/>
        <end position="400"/>
    </location>
</feature>
<dbReference type="InterPro" id="IPR043065">
    <property type="entry name" value="CsoSCA_N_sf"/>
</dbReference>
<comment type="cofactor">
    <cofactor evidence="1">
        <name>Zn(2+)</name>
        <dbReference type="ChEBI" id="CHEBI:29105"/>
    </cofactor>
</comment>
<feature type="region of interest" description="Disordered" evidence="14">
    <location>
        <begin position="1"/>
        <end position="46"/>
    </location>
</feature>
<keyword evidence="6" id="KW-0120">Carbon dioxide fixation</keyword>
<evidence type="ECO:0000256" key="14">
    <source>
        <dbReference type="SAM" id="MobiDB-lite"/>
    </source>
</evidence>
<protein>
    <recommendedName>
        <fullName evidence="10 13">Carboxysome shell carbonic anhydrase</fullName>
        <ecNumber evidence="2 13">4.2.1.1</ecNumber>
    </recommendedName>
</protein>
<dbReference type="Gene3D" id="1.20.120.1310">
    <property type="entry name" value="Carboxysome Shell Carbonic Anhydrase, N-terminal helical domain"/>
    <property type="match status" value="1"/>
</dbReference>
<evidence type="ECO:0000256" key="1">
    <source>
        <dbReference type="ARBA" id="ARBA00001947"/>
    </source>
</evidence>
<name>A0A7D4T212_9GAMM</name>
<comment type="catalytic activity">
    <reaction evidence="12">
        <text>hydrogencarbonate + H(+) = CO2 + H2O</text>
        <dbReference type="Rhea" id="RHEA:10748"/>
        <dbReference type="ChEBI" id="CHEBI:15377"/>
        <dbReference type="ChEBI" id="CHEBI:15378"/>
        <dbReference type="ChEBI" id="CHEBI:16526"/>
        <dbReference type="ChEBI" id="CHEBI:17544"/>
        <dbReference type="EC" id="4.2.1.1"/>
    </reaction>
</comment>
<keyword evidence="3" id="KW-0479">Metal-binding</keyword>
<comment type="subcellular location">
    <subcellularLocation>
        <location evidence="7">Carboxysome</location>
    </subcellularLocation>
</comment>
<proteinExistence type="inferred from homology"/>
<feature type="domain" description="Carboxysome Shell Carbonic Anhydrase C-terminal" evidence="15">
    <location>
        <begin position="401"/>
        <end position="516"/>
    </location>
</feature>
<keyword evidence="19" id="KW-1185">Reference proteome</keyword>
<dbReference type="Pfam" id="PF08936">
    <property type="entry name" value="CsoSCA_C"/>
    <property type="match status" value="1"/>
</dbReference>
<dbReference type="GO" id="GO:0046872">
    <property type="term" value="F:metal ion binding"/>
    <property type="evidence" value="ECO:0007669"/>
    <property type="project" value="UniProtKB-KW"/>
</dbReference>
<evidence type="ECO:0000256" key="4">
    <source>
        <dbReference type="ARBA" id="ARBA00022833"/>
    </source>
</evidence>
<organism evidence="18 19">
    <name type="scientific">Thiomicrorhabdus xiamenensis</name>
    <dbReference type="NCBI Taxonomy" id="2739063"/>
    <lineage>
        <taxon>Bacteria</taxon>
        <taxon>Pseudomonadati</taxon>
        <taxon>Pseudomonadota</taxon>
        <taxon>Gammaproteobacteria</taxon>
        <taxon>Thiotrichales</taxon>
        <taxon>Piscirickettsiaceae</taxon>
        <taxon>Thiomicrorhabdus</taxon>
    </lineage>
</organism>
<evidence type="ECO:0000256" key="3">
    <source>
        <dbReference type="ARBA" id="ARBA00022723"/>
    </source>
</evidence>
<sequence length="527" mass="59581">MNRNKKSHRQRSLFWRPITPPKRSQPEMPIAHGVSGESLGSRRQTNTRESLSALMTGAHALVDERQNQLLRQYEVEIKARFDEIETTLKDILLQRGQNGFIGWANQQLYAKLGVTLTDQDWQAGLNMQFQTGFQELYAKTLFAQFLRMSQEFFNNDPLAGQRTQEAEQLFREAGFHAVGIAPCADGRLAHIVSYVLRLPYAAVRRKAHAGSLFDISESVRNWVFIEHTRFRDGKPNSADEPTRYLKIAVYHFSKADPTHQGCAAHGSDDQKAAQAALQKLQDFRQAIENRFGCGSTVQTILLGLNTDDDSMKVHIPDGNGEIDLQRYVETDQLYQATMDLSEDEANELLQTAISSCNQLMRASAPQPEVMKLIRWLISNNFSQIAYVNQYENGCYSDLGHAERFIGIGNGFEEVQLRNLTYYSFLDTVEEGVNDVDVGIKIFKGLNIKRLLPIPIIIRCDYDGRVPGSKDRAKAKALRIEKALHSRYQELAASGLLQTMATLRDFTDSKPAELVAKEMDSALKRRTA</sequence>
<dbReference type="AlphaFoldDB" id="A0A7D4T212"/>
<evidence type="ECO:0000313" key="18">
    <source>
        <dbReference type="EMBL" id="QKI90005.1"/>
    </source>
</evidence>
<dbReference type="InterPro" id="IPR048539">
    <property type="entry name" value="CsoSCA_cat"/>
</dbReference>
<evidence type="ECO:0000313" key="19">
    <source>
        <dbReference type="Proteomes" id="UP000504724"/>
    </source>
</evidence>
<gene>
    <name evidence="18" type="ORF">HQN79_10690</name>
</gene>
<keyword evidence="11" id="KW-1283">Bacterial microcompartment</keyword>
<evidence type="ECO:0000256" key="7">
    <source>
        <dbReference type="ARBA" id="ARBA00023587"/>
    </source>
</evidence>
<keyword evidence="5" id="KW-0456">Lyase</keyword>
<evidence type="ECO:0000256" key="6">
    <source>
        <dbReference type="ARBA" id="ARBA00023300"/>
    </source>
</evidence>
<dbReference type="Pfam" id="PF20686">
    <property type="entry name" value="CsoSCA_cat"/>
    <property type="match status" value="1"/>
</dbReference>
<dbReference type="EC" id="4.2.1.1" evidence="2 13"/>
<dbReference type="InterPro" id="IPR043066">
    <property type="entry name" value="CsoSCA_C_sf"/>
</dbReference>
<keyword evidence="4" id="KW-0862">Zinc</keyword>
<evidence type="ECO:0000259" key="17">
    <source>
        <dbReference type="Pfam" id="PF20687"/>
    </source>
</evidence>
<evidence type="ECO:0000256" key="9">
    <source>
        <dbReference type="ARBA" id="ARBA00024021"/>
    </source>
</evidence>
<evidence type="ECO:0000256" key="5">
    <source>
        <dbReference type="ARBA" id="ARBA00023239"/>
    </source>
</evidence>
<evidence type="ECO:0000256" key="13">
    <source>
        <dbReference type="NCBIfam" id="TIGR02701"/>
    </source>
</evidence>
<feature type="compositionally biased region" description="Basic residues" evidence="14">
    <location>
        <begin position="1"/>
        <end position="11"/>
    </location>
</feature>
<dbReference type="InterPro" id="IPR048620">
    <property type="entry name" value="CsoSCA_C"/>
</dbReference>
<dbReference type="InterPro" id="IPR014074">
    <property type="entry name" value="Carboxysome_shell_carb_anhy"/>
</dbReference>
<dbReference type="KEGG" id="txa:HQN79_10690"/>
<evidence type="ECO:0000259" key="16">
    <source>
        <dbReference type="Pfam" id="PF20686"/>
    </source>
</evidence>